<evidence type="ECO:0000313" key="1">
    <source>
        <dbReference type="EMBL" id="KLU03744.1"/>
    </source>
</evidence>
<gene>
    <name evidence="1" type="ORF">RISK_004151</name>
</gene>
<accession>A0A0J1EDY4</accession>
<protein>
    <submittedName>
        <fullName evidence="1">Uncharacterized protein</fullName>
    </submittedName>
</protein>
<dbReference type="Proteomes" id="UP000036367">
    <property type="component" value="Unassembled WGS sequence"/>
</dbReference>
<dbReference type="PATRIC" id="fig|595434.4.peg.3934"/>
<dbReference type="AlphaFoldDB" id="A0A0J1EDY4"/>
<evidence type="ECO:0000313" key="2">
    <source>
        <dbReference type="Proteomes" id="UP000036367"/>
    </source>
</evidence>
<organism evidence="1 2">
    <name type="scientific">Rhodopirellula islandica</name>
    <dbReference type="NCBI Taxonomy" id="595434"/>
    <lineage>
        <taxon>Bacteria</taxon>
        <taxon>Pseudomonadati</taxon>
        <taxon>Planctomycetota</taxon>
        <taxon>Planctomycetia</taxon>
        <taxon>Pirellulales</taxon>
        <taxon>Pirellulaceae</taxon>
        <taxon>Rhodopirellula</taxon>
    </lineage>
</organism>
<proteinExistence type="predicted"/>
<keyword evidence="2" id="KW-1185">Reference proteome</keyword>
<dbReference type="STRING" id="595434.RISK_004151"/>
<reference evidence="1" key="1">
    <citation type="submission" date="2015-05" db="EMBL/GenBank/DDBJ databases">
        <title>Permanent draft genome of Rhodopirellula islandicus K833.</title>
        <authorList>
            <person name="Kizina J."/>
            <person name="Richter M."/>
            <person name="Glockner F.O."/>
            <person name="Harder J."/>
        </authorList>
    </citation>
    <scope>NUCLEOTIDE SEQUENCE [LARGE SCALE GENOMIC DNA]</scope>
    <source>
        <strain evidence="1">K833</strain>
    </source>
</reference>
<name>A0A0J1EDY4_RHOIS</name>
<comment type="caution">
    <text evidence="1">The sequence shown here is derived from an EMBL/GenBank/DDBJ whole genome shotgun (WGS) entry which is preliminary data.</text>
</comment>
<sequence length="89" mass="10112">MLSRRGQPVGCRSNGVTLDKKHLALRPPQPWDAFVIRAVCATPNSLPWEDFPSPLPHNRNNPRPSSWKASLGCDIMQWSSLKTRPMRIH</sequence>
<dbReference type="EMBL" id="LECT01000031">
    <property type="protein sequence ID" value="KLU03744.1"/>
    <property type="molecule type" value="Genomic_DNA"/>
</dbReference>